<dbReference type="AlphaFoldDB" id="A0AAV9GH00"/>
<name>A0AAV9GH00_9PEZI</name>
<keyword evidence="3" id="KW-1185">Reference proteome</keyword>
<feature type="region of interest" description="Disordered" evidence="1">
    <location>
        <begin position="81"/>
        <end position="209"/>
    </location>
</feature>
<organism evidence="2 3">
    <name type="scientific">Podospora aff. communis PSN243</name>
    <dbReference type="NCBI Taxonomy" id="3040156"/>
    <lineage>
        <taxon>Eukaryota</taxon>
        <taxon>Fungi</taxon>
        <taxon>Dikarya</taxon>
        <taxon>Ascomycota</taxon>
        <taxon>Pezizomycotina</taxon>
        <taxon>Sordariomycetes</taxon>
        <taxon>Sordariomycetidae</taxon>
        <taxon>Sordariales</taxon>
        <taxon>Podosporaceae</taxon>
        <taxon>Podospora</taxon>
    </lineage>
</organism>
<evidence type="ECO:0000256" key="1">
    <source>
        <dbReference type="SAM" id="MobiDB-lite"/>
    </source>
</evidence>
<reference evidence="2" key="2">
    <citation type="submission" date="2023-05" db="EMBL/GenBank/DDBJ databases">
        <authorList>
            <consortium name="Lawrence Berkeley National Laboratory"/>
            <person name="Steindorff A."/>
            <person name="Hensen N."/>
            <person name="Bonometti L."/>
            <person name="Westerberg I."/>
            <person name="Brannstrom I.O."/>
            <person name="Guillou S."/>
            <person name="Cros-Aarteil S."/>
            <person name="Calhoun S."/>
            <person name="Haridas S."/>
            <person name="Kuo A."/>
            <person name="Mondo S."/>
            <person name="Pangilinan J."/>
            <person name="Riley R."/>
            <person name="Labutti K."/>
            <person name="Andreopoulos B."/>
            <person name="Lipzen A."/>
            <person name="Chen C."/>
            <person name="Yanf M."/>
            <person name="Daum C."/>
            <person name="Ng V."/>
            <person name="Clum A."/>
            <person name="Ohm R."/>
            <person name="Martin F."/>
            <person name="Silar P."/>
            <person name="Natvig D."/>
            <person name="Lalanne C."/>
            <person name="Gautier V."/>
            <person name="Ament-Velasquez S.L."/>
            <person name="Kruys A."/>
            <person name="Hutchinson M.I."/>
            <person name="Powell A.J."/>
            <person name="Barry K."/>
            <person name="Miller A.N."/>
            <person name="Grigoriev I.V."/>
            <person name="Debuchy R."/>
            <person name="Gladieux P."/>
            <person name="Thoren M.H."/>
            <person name="Johannesson H."/>
        </authorList>
    </citation>
    <scope>NUCLEOTIDE SEQUENCE</scope>
    <source>
        <strain evidence="2">PSN243</strain>
    </source>
</reference>
<dbReference type="EMBL" id="MU865953">
    <property type="protein sequence ID" value="KAK4446986.1"/>
    <property type="molecule type" value="Genomic_DNA"/>
</dbReference>
<evidence type="ECO:0000313" key="3">
    <source>
        <dbReference type="Proteomes" id="UP001321760"/>
    </source>
</evidence>
<comment type="caution">
    <text evidence="2">The sequence shown here is derived from an EMBL/GenBank/DDBJ whole genome shotgun (WGS) entry which is preliminary data.</text>
</comment>
<dbReference type="Proteomes" id="UP001321760">
    <property type="component" value="Unassembled WGS sequence"/>
</dbReference>
<feature type="compositionally biased region" description="Polar residues" evidence="1">
    <location>
        <begin position="165"/>
        <end position="175"/>
    </location>
</feature>
<reference evidence="2" key="1">
    <citation type="journal article" date="2023" name="Mol. Phylogenet. Evol.">
        <title>Genome-scale phylogeny and comparative genomics of the fungal order Sordariales.</title>
        <authorList>
            <person name="Hensen N."/>
            <person name="Bonometti L."/>
            <person name="Westerberg I."/>
            <person name="Brannstrom I.O."/>
            <person name="Guillou S."/>
            <person name="Cros-Aarteil S."/>
            <person name="Calhoun S."/>
            <person name="Haridas S."/>
            <person name="Kuo A."/>
            <person name="Mondo S."/>
            <person name="Pangilinan J."/>
            <person name="Riley R."/>
            <person name="LaButti K."/>
            <person name="Andreopoulos B."/>
            <person name="Lipzen A."/>
            <person name="Chen C."/>
            <person name="Yan M."/>
            <person name="Daum C."/>
            <person name="Ng V."/>
            <person name="Clum A."/>
            <person name="Steindorff A."/>
            <person name="Ohm R.A."/>
            <person name="Martin F."/>
            <person name="Silar P."/>
            <person name="Natvig D.O."/>
            <person name="Lalanne C."/>
            <person name="Gautier V."/>
            <person name="Ament-Velasquez S.L."/>
            <person name="Kruys A."/>
            <person name="Hutchinson M.I."/>
            <person name="Powell A.J."/>
            <person name="Barry K."/>
            <person name="Miller A.N."/>
            <person name="Grigoriev I.V."/>
            <person name="Debuchy R."/>
            <person name="Gladieux P."/>
            <person name="Hiltunen Thoren M."/>
            <person name="Johannesson H."/>
        </authorList>
    </citation>
    <scope>NUCLEOTIDE SEQUENCE</scope>
    <source>
        <strain evidence="2">PSN243</strain>
    </source>
</reference>
<gene>
    <name evidence="2" type="ORF">QBC34DRAFT_144906</name>
</gene>
<accession>A0AAV9GH00</accession>
<protein>
    <submittedName>
        <fullName evidence="2">Uncharacterized protein</fullName>
    </submittedName>
</protein>
<sequence length="493" mass="53937">MTGRKSFLRRLLPRFEFRKFSLQGFDTVDQYRFPWETQWPDFSAQHHVKPSTIDPPEAFQPGIIEPRVSVAKVAEVTRVAETLPADAPDEDTVTRQASTPGSLDPALEQTEWESKGPSQSLIEPAASRSEIADPTNPSTPPADTAEDTTTRPDIAAAEAQPNPLPTGSTGTPSSQDPRRPDAAKSPVSHPAVPTSESTTFLATREEEESAATLALDEALMFSAPSSQTEHQGEFIRPLLSTHSGSGISFRVEIESCVHGQMSKDEPTPASLFVIRLAVTGKLRAGGWLKEMSLDCVFDEMEDTPPDKERAGFAIEDIFPDGSWSIRQESGRGEAATEPTKHRPPSVRSWRQYIWPRMQPTKATWEFDFGDSVSHTPQDNSLRVAVLLRRKTSAPFRLLFSGKGNISTDSGSVLTVATASGDKWPMAISPSSGNVGESRLTFTESDLKNSFSQLKLGIPPGKGIWWYTQHERATPWTAPNLGKAAGTSSRAPWL</sequence>
<proteinExistence type="predicted"/>
<evidence type="ECO:0000313" key="2">
    <source>
        <dbReference type="EMBL" id="KAK4446986.1"/>
    </source>
</evidence>